<dbReference type="EMBL" id="FNDN01000007">
    <property type="protein sequence ID" value="SDI38994.1"/>
    <property type="molecule type" value="Genomic_DNA"/>
</dbReference>
<reference evidence="1 2" key="1">
    <citation type="submission" date="2016-10" db="EMBL/GenBank/DDBJ databases">
        <authorList>
            <person name="de Groot N.N."/>
        </authorList>
    </citation>
    <scope>NUCLEOTIDE SEQUENCE [LARGE SCALE GENOMIC DNA]</scope>
    <source>
        <strain evidence="1 2">DSM 44892</strain>
    </source>
</reference>
<dbReference type="PANTHER" id="PTHR40761:SF1">
    <property type="entry name" value="CONSERVED INTEGRAL MEMBRANE ALANINE VALINE AND LEUCINE RICH PROTEIN-RELATED"/>
    <property type="match status" value="1"/>
</dbReference>
<proteinExistence type="predicted"/>
<gene>
    <name evidence="1" type="ORF">SAMN05444695_10738</name>
</gene>
<evidence type="ECO:0000313" key="1">
    <source>
        <dbReference type="EMBL" id="SDI38994.1"/>
    </source>
</evidence>
<keyword evidence="2" id="KW-1185">Reference proteome</keyword>
<protein>
    <submittedName>
        <fullName evidence="1">Uncharacterized protein</fullName>
    </submittedName>
</protein>
<dbReference type="OrthoDB" id="4382070at2"/>
<dbReference type="Proteomes" id="UP000183263">
    <property type="component" value="Unassembled WGS sequence"/>
</dbReference>
<dbReference type="PANTHER" id="PTHR40761">
    <property type="entry name" value="CONSERVED INTEGRAL MEMBRANE ALANINE VALINE AND LEUCINE RICH PROTEIN-RELATED"/>
    <property type="match status" value="1"/>
</dbReference>
<evidence type="ECO:0000313" key="2">
    <source>
        <dbReference type="Proteomes" id="UP000183263"/>
    </source>
</evidence>
<dbReference type="RefSeq" id="WP_072738281.1">
    <property type="nucleotide sequence ID" value="NZ_CP048813.1"/>
</dbReference>
<name>A0A1G8K6C9_9NOCA</name>
<dbReference type="NCBIfam" id="NF038012">
    <property type="entry name" value="DMT_1"/>
    <property type="match status" value="1"/>
</dbReference>
<organism evidence="1 2">
    <name type="scientific">Rhodococcus triatomae</name>
    <dbReference type="NCBI Taxonomy" id="300028"/>
    <lineage>
        <taxon>Bacteria</taxon>
        <taxon>Bacillati</taxon>
        <taxon>Actinomycetota</taxon>
        <taxon>Actinomycetes</taxon>
        <taxon>Mycobacteriales</taxon>
        <taxon>Nocardiaceae</taxon>
        <taxon>Rhodococcus</taxon>
    </lineage>
</organism>
<accession>A0A1G8K6C9</accession>
<dbReference type="AlphaFoldDB" id="A0A1G8K6C9"/>
<sequence length="292" mass="29704">MEAGLAAIACALLAALLAAVGAVAQQKSAESVPDSGPLLARLIRAPRWWAGVVGDGGSYVVQAVALALGSVLVVQPLLVASLLFALPLSARWSGVRVSARAWGLAVALAVALAVFLVVGDPTEGGISAPAERWALPLAGVLAVVVAATVVGSLRIGAQWRALLLGTAAGALYGVAVAFTKYVVDRLEHGVIPLVSSWQTWALVAAGVTGFYLQQKAFQVGPLSASLPALTIAEPLAAVFLGISVLGERLQTGDLGFVVVGLAVVVMLVTTLGLSRARAEVAEEGEERESPVP</sequence>